<reference evidence="3" key="2">
    <citation type="submission" date="2013-10" db="EMBL/GenBank/DDBJ databases">
        <authorList>
            <person name="Aslett M."/>
        </authorList>
    </citation>
    <scope>NUCLEOTIDE SEQUENCE [LARGE SCALE GENOMIC DNA]</scope>
    <source>
        <strain evidence="3">Houghton</strain>
    </source>
</reference>
<accession>U6MQF4</accession>
<keyword evidence="4" id="KW-1185">Reference proteome</keyword>
<reference evidence="3" key="1">
    <citation type="submission" date="2013-10" db="EMBL/GenBank/DDBJ databases">
        <title>Genomic analysis of the causative agents of coccidiosis in chickens.</title>
        <authorList>
            <person name="Reid A.J."/>
            <person name="Blake D."/>
            <person name="Billington K."/>
            <person name="Browne H."/>
            <person name="Dunn M."/>
            <person name="Hung S."/>
            <person name="Kawahara F."/>
            <person name="Miranda-Saavedra D."/>
            <person name="Mourier T."/>
            <person name="Nagra H."/>
            <person name="Otto T.D."/>
            <person name="Rawlings N."/>
            <person name="Sanchez A."/>
            <person name="Sanders M."/>
            <person name="Subramaniam C."/>
            <person name="Tay Y."/>
            <person name="Dear P."/>
            <person name="Doerig C."/>
            <person name="Gruber A."/>
            <person name="Parkinson J."/>
            <person name="Shirley M."/>
            <person name="Wan K.L."/>
            <person name="Berriman M."/>
            <person name="Tomley F."/>
            <person name="Pain A."/>
        </authorList>
    </citation>
    <scope>NUCLEOTIDE SEQUENCE [LARGE SCALE GENOMIC DNA]</scope>
    <source>
        <strain evidence="3">Houghton</strain>
    </source>
</reference>
<dbReference type="Gene3D" id="1.20.1170.10">
    <property type="match status" value="1"/>
</dbReference>
<keyword evidence="1" id="KW-0175">Coiled coil</keyword>
<dbReference type="VEuPathDB" id="ToxoDB:ENH_00077870"/>
<evidence type="ECO:0000256" key="1">
    <source>
        <dbReference type="SAM" id="Coils"/>
    </source>
</evidence>
<dbReference type="EMBL" id="HG722996">
    <property type="protein sequence ID" value="CDJ64694.1"/>
    <property type="molecule type" value="Genomic_DNA"/>
</dbReference>
<evidence type="ECO:0000313" key="4">
    <source>
        <dbReference type="Proteomes" id="UP000030754"/>
    </source>
</evidence>
<feature type="region of interest" description="Disordered" evidence="2">
    <location>
        <begin position="183"/>
        <end position="212"/>
    </location>
</feature>
<dbReference type="AlphaFoldDB" id="U6MQF4"/>
<sequence>MLHSHTAITAVDAIMDEGVFEHLKKFSSYKYSLYQQRKQQQQQQLQQQQQQLQQQQQQLQQRLQQVQATLRQLHQATAQQQQQQQQSVAAAAAAPVDVGEQQQQQLLQEKQQELQQLQEQQQQLQQRLSQLQRQQQMEVLDEFAAIRRINNEACTLLASNYEGYAWMAQVAARVTELLLLPEGEQQQGGPPGGTGGPPGGPQGAAAAAAQQRQRELLQEHEQLLLDSSSSSSSSTKNFEQASADSILVAALCELLATKYNSHVSRKLLQDRSQHGSWRPPPFYWHLFNHPCIVRQMLQLYRQRPQDEFLACWFEDFALHRRQPGPAPLPSSDSEAVLTAKVSRV</sequence>
<proteinExistence type="predicted"/>
<organism evidence="3 4">
    <name type="scientific">Eimeria necatrix</name>
    <dbReference type="NCBI Taxonomy" id="51315"/>
    <lineage>
        <taxon>Eukaryota</taxon>
        <taxon>Sar</taxon>
        <taxon>Alveolata</taxon>
        <taxon>Apicomplexa</taxon>
        <taxon>Conoidasida</taxon>
        <taxon>Coccidia</taxon>
        <taxon>Eucoccidiorida</taxon>
        <taxon>Eimeriorina</taxon>
        <taxon>Eimeriidae</taxon>
        <taxon>Eimeria</taxon>
    </lineage>
</organism>
<dbReference type="GeneID" id="25477917"/>
<gene>
    <name evidence="3" type="ORF">ENH_00077870</name>
</gene>
<dbReference type="Proteomes" id="UP000030754">
    <property type="component" value="Unassembled WGS sequence"/>
</dbReference>
<feature type="coiled-coil region" evidence="1">
    <location>
        <begin position="31"/>
        <end position="137"/>
    </location>
</feature>
<evidence type="ECO:0000313" key="3">
    <source>
        <dbReference type="EMBL" id="CDJ64694.1"/>
    </source>
</evidence>
<dbReference type="RefSeq" id="XP_013433161.1">
    <property type="nucleotide sequence ID" value="XM_013577707.1"/>
</dbReference>
<protein>
    <submittedName>
        <fullName evidence="3">Uncharacterized protein</fullName>
    </submittedName>
</protein>
<name>U6MQF4_9EIME</name>
<evidence type="ECO:0000256" key="2">
    <source>
        <dbReference type="SAM" id="MobiDB-lite"/>
    </source>
</evidence>
<dbReference type="OrthoDB" id="364993at2759"/>